<dbReference type="Pfam" id="PF12680">
    <property type="entry name" value="SnoaL_2"/>
    <property type="match status" value="1"/>
</dbReference>
<dbReference type="Proteomes" id="UP000241118">
    <property type="component" value="Unassembled WGS sequence"/>
</dbReference>
<dbReference type="RefSeq" id="WP_106620133.1">
    <property type="nucleotide sequence ID" value="NZ_PYAX01000024.1"/>
</dbReference>
<evidence type="ECO:0000259" key="1">
    <source>
        <dbReference type="Pfam" id="PF12680"/>
    </source>
</evidence>
<feature type="domain" description="SnoaL-like" evidence="1">
    <location>
        <begin position="21"/>
        <end position="121"/>
    </location>
</feature>
<name>A0A2P8HR18_SACCR</name>
<protein>
    <submittedName>
        <fullName evidence="2">Uncharacterized protein (TIGR02246 family)</fullName>
    </submittedName>
</protein>
<evidence type="ECO:0000313" key="2">
    <source>
        <dbReference type="EMBL" id="PSL48622.1"/>
    </source>
</evidence>
<dbReference type="AlphaFoldDB" id="A0A2P8HR18"/>
<dbReference type="Gene3D" id="3.10.450.50">
    <property type="match status" value="1"/>
</dbReference>
<dbReference type="NCBIfam" id="TIGR02246">
    <property type="entry name" value="SgcJ/EcaC family oxidoreductase"/>
    <property type="match status" value="1"/>
</dbReference>
<proteinExistence type="predicted"/>
<reference evidence="2 3" key="1">
    <citation type="submission" date="2018-03" db="EMBL/GenBank/DDBJ databases">
        <title>Genomic Encyclopedia of Type Strains, Phase III (KMG-III): the genomes of soil and plant-associated and newly described type strains.</title>
        <authorList>
            <person name="Whitman W."/>
        </authorList>
    </citation>
    <scope>NUCLEOTIDE SEQUENCE [LARGE SCALE GENOMIC DNA]</scope>
    <source>
        <strain evidence="2 3">CGMCC 4.7097</strain>
    </source>
</reference>
<sequence>MATTTTGFEPVTEAHDHIDVYVRAFNSGDPDLLLALYADDAVSVWEGQAMTGQPRRDALAEILSAGPKMTATIRESHITADAALMIVDWTVETPQPDGTAETMSGQAVDVLRRAADGRWRHVIDHPHGAER</sequence>
<comment type="caution">
    <text evidence="2">The sequence shown here is derived from an EMBL/GenBank/DDBJ whole genome shotgun (WGS) entry which is preliminary data.</text>
</comment>
<gene>
    <name evidence="2" type="ORF">B0I31_1249</name>
</gene>
<dbReference type="InterPro" id="IPR032710">
    <property type="entry name" value="NTF2-like_dom_sf"/>
</dbReference>
<dbReference type="CDD" id="cd00531">
    <property type="entry name" value="NTF2_like"/>
    <property type="match status" value="1"/>
</dbReference>
<organism evidence="2 3">
    <name type="scientific">Saccharothrix carnea</name>
    <dbReference type="NCBI Taxonomy" id="1280637"/>
    <lineage>
        <taxon>Bacteria</taxon>
        <taxon>Bacillati</taxon>
        <taxon>Actinomycetota</taxon>
        <taxon>Actinomycetes</taxon>
        <taxon>Pseudonocardiales</taxon>
        <taxon>Pseudonocardiaceae</taxon>
        <taxon>Saccharothrix</taxon>
    </lineage>
</organism>
<dbReference type="SUPFAM" id="SSF54427">
    <property type="entry name" value="NTF2-like"/>
    <property type="match status" value="1"/>
</dbReference>
<accession>A0A2P8HR18</accession>
<dbReference type="InterPro" id="IPR011944">
    <property type="entry name" value="Steroid_delta5-4_isomerase"/>
</dbReference>
<evidence type="ECO:0000313" key="3">
    <source>
        <dbReference type="Proteomes" id="UP000241118"/>
    </source>
</evidence>
<dbReference type="EMBL" id="PYAX01000024">
    <property type="protein sequence ID" value="PSL48622.1"/>
    <property type="molecule type" value="Genomic_DNA"/>
</dbReference>
<dbReference type="OrthoDB" id="7375616at2"/>
<keyword evidence="3" id="KW-1185">Reference proteome</keyword>
<dbReference type="InterPro" id="IPR037401">
    <property type="entry name" value="SnoaL-like"/>
</dbReference>